<feature type="transmembrane region" description="Helical" evidence="1">
    <location>
        <begin position="68"/>
        <end position="88"/>
    </location>
</feature>
<sequence length="214" mass="25339">MINLFIYIAAILLMFIICIQGGKVAFKAPHKIKIISIIIYFLMILRFISLTLLVFVSNIRNLYWLKWIYFLDFLAIPIAILICFYICIKNNKFNLNYIISITVLITSILIFFMSKYSLKINMFNGQYYIMELLTPINMYMFFIVINLIFLILCFIKHNNKYINKNILYLMFFSTIANISDIILSFLNINILPPNILGNIIWIYTLYIAVNKLIR</sequence>
<evidence type="ECO:0000313" key="3">
    <source>
        <dbReference type="Proteomes" id="UP000032250"/>
    </source>
</evidence>
<proteinExistence type="predicted"/>
<dbReference type="EMBL" id="JXSU01000006">
    <property type="protein sequence ID" value="KIS25194.1"/>
    <property type="molecule type" value="Genomic_DNA"/>
</dbReference>
<accession>A0A0D1AQ02</accession>
<reference evidence="2 3" key="1">
    <citation type="submission" date="2014-06" db="EMBL/GenBank/DDBJ databases">
        <title>Genome characterization of distinct group I Clostridium botulinum lineages.</title>
        <authorList>
            <person name="Giordani F."/>
            <person name="Anselmo A."/>
            <person name="Fillo S."/>
            <person name="Palozzi A.M."/>
            <person name="Fortunato A."/>
            <person name="Gentile B."/>
            <person name="Ciammaruconi A."/>
            <person name="Anniballi F."/>
            <person name="De Medici D."/>
            <person name="Lista F."/>
        </authorList>
    </citation>
    <scope>NUCLEOTIDE SEQUENCE [LARGE SCALE GENOMIC DNA]</scope>
    <source>
        <strain evidence="2 3">B2 450</strain>
    </source>
</reference>
<protein>
    <submittedName>
        <fullName evidence="2">Membrane protein</fullName>
    </submittedName>
</protein>
<keyword evidence="1" id="KW-0472">Membrane</keyword>
<feature type="transmembrane region" description="Helical" evidence="1">
    <location>
        <begin position="136"/>
        <end position="155"/>
    </location>
</feature>
<dbReference type="HOGENOM" id="CLU_110614_0_0_9"/>
<evidence type="ECO:0000313" key="2">
    <source>
        <dbReference type="EMBL" id="KIS25194.1"/>
    </source>
</evidence>
<gene>
    <name evidence="2" type="ORF">N495_01030</name>
</gene>
<organism evidence="2 3">
    <name type="scientific">Clostridium botulinum B2 450</name>
    <dbReference type="NCBI Taxonomy" id="1379739"/>
    <lineage>
        <taxon>Bacteria</taxon>
        <taxon>Bacillati</taxon>
        <taxon>Bacillota</taxon>
        <taxon>Clostridia</taxon>
        <taxon>Eubacteriales</taxon>
        <taxon>Clostridiaceae</taxon>
        <taxon>Clostridium</taxon>
    </lineage>
</organism>
<feature type="transmembrane region" description="Helical" evidence="1">
    <location>
        <begin position="167"/>
        <end position="189"/>
    </location>
</feature>
<evidence type="ECO:0000256" key="1">
    <source>
        <dbReference type="SAM" id="Phobius"/>
    </source>
</evidence>
<dbReference type="AlphaFoldDB" id="A0A0D1AQ02"/>
<feature type="transmembrane region" description="Helical" evidence="1">
    <location>
        <begin position="38"/>
        <end position="56"/>
    </location>
</feature>
<dbReference type="RefSeq" id="WP_003487778.1">
    <property type="nucleotide sequence ID" value="NZ_JXSU01000006.1"/>
</dbReference>
<dbReference type="OrthoDB" id="1936343at2"/>
<feature type="transmembrane region" description="Helical" evidence="1">
    <location>
        <begin position="6"/>
        <end position="26"/>
    </location>
</feature>
<keyword evidence="1" id="KW-1133">Transmembrane helix</keyword>
<comment type="caution">
    <text evidence="2">The sequence shown here is derived from an EMBL/GenBank/DDBJ whole genome shotgun (WGS) entry which is preliminary data.</text>
</comment>
<dbReference type="PATRIC" id="fig|1379739.3.peg.504"/>
<feature type="transmembrane region" description="Helical" evidence="1">
    <location>
        <begin position="195"/>
        <end position="213"/>
    </location>
</feature>
<name>A0A0D1AQ02_CLOBO</name>
<dbReference type="Proteomes" id="UP000032250">
    <property type="component" value="Unassembled WGS sequence"/>
</dbReference>
<feature type="transmembrane region" description="Helical" evidence="1">
    <location>
        <begin position="95"/>
        <end position="116"/>
    </location>
</feature>
<keyword evidence="1" id="KW-0812">Transmembrane</keyword>